<protein>
    <recommendedName>
        <fullName evidence="2">Ricin B lectin domain-containing protein</fullName>
    </recommendedName>
</protein>
<dbReference type="CDD" id="cd00161">
    <property type="entry name" value="beta-trefoil_Ricin-like"/>
    <property type="match status" value="1"/>
</dbReference>
<dbReference type="InterPro" id="IPR000772">
    <property type="entry name" value="Ricin_B_lectin"/>
</dbReference>
<reference evidence="3 4" key="1">
    <citation type="submission" date="2024-01" db="EMBL/GenBank/DDBJ databases">
        <title>Comparative genomics of Cryptococcus and Kwoniella reveals pathogenesis evolution and contrasting modes of karyotype evolution via chromosome fusion or intercentromeric recombination.</title>
        <authorList>
            <person name="Coelho M.A."/>
            <person name="David-Palma M."/>
            <person name="Shea T."/>
            <person name="Bowers K."/>
            <person name="McGinley-Smith S."/>
            <person name="Mohammad A.W."/>
            <person name="Gnirke A."/>
            <person name="Yurkov A.M."/>
            <person name="Nowrousian M."/>
            <person name="Sun S."/>
            <person name="Cuomo C.A."/>
            <person name="Heitman J."/>
        </authorList>
    </citation>
    <scope>NUCLEOTIDE SEQUENCE [LARGE SCALE GENOMIC DNA]</scope>
    <source>
        <strain evidence="3">CBS 11374</strain>
    </source>
</reference>
<dbReference type="SUPFAM" id="SSF50370">
    <property type="entry name" value="Ricin B-like lectins"/>
    <property type="match status" value="2"/>
</dbReference>
<proteinExistence type="predicted"/>
<evidence type="ECO:0000313" key="3">
    <source>
        <dbReference type="EMBL" id="WRT63112.1"/>
    </source>
</evidence>
<dbReference type="Gene3D" id="2.80.10.50">
    <property type="match status" value="2"/>
</dbReference>
<feature type="domain" description="Ricin B lectin" evidence="2">
    <location>
        <begin position="29"/>
        <end position="147"/>
    </location>
</feature>
<name>A0ABZ1CMZ5_9TREE</name>
<evidence type="ECO:0000256" key="1">
    <source>
        <dbReference type="SAM" id="SignalP"/>
    </source>
</evidence>
<dbReference type="GeneID" id="87952146"/>
<organism evidence="3 4">
    <name type="scientific">Kwoniella shivajii</name>
    <dbReference type="NCBI Taxonomy" id="564305"/>
    <lineage>
        <taxon>Eukaryota</taxon>
        <taxon>Fungi</taxon>
        <taxon>Dikarya</taxon>
        <taxon>Basidiomycota</taxon>
        <taxon>Agaricomycotina</taxon>
        <taxon>Tremellomycetes</taxon>
        <taxon>Tremellales</taxon>
        <taxon>Cryptococcaceae</taxon>
        <taxon>Kwoniella</taxon>
    </lineage>
</organism>
<dbReference type="Pfam" id="PF00652">
    <property type="entry name" value="Ricin_B_lectin"/>
    <property type="match status" value="2"/>
</dbReference>
<dbReference type="RefSeq" id="XP_062787852.1">
    <property type="nucleotide sequence ID" value="XM_062931801.1"/>
</dbReference>
<accession>A0ABZ1CMZ5</accession>
<evidence type="ECO:0000313" key="4">
    <source>
        <dbReference type="Proteomes" id="UP001329825"/>
    </source>
</evidence>
<dbReference type="Proteomes" id="UP001329825">
    <property type="component" value="Chromosome 1"/>
</dbReference>
<sequence>MTLFFSLYLIFATLFTNVTALAFHRRYSSVKIQSYRSSLCLSPKGSPLAWTNGVQVTTVECNTAVEWDINPGAGSIIVSGTDLALDAGSGDNNSLAVKIWQSYPSLFQQTWYLTNDDRIAIAGGTQCLDEGVNGPQTYVCTTGNTNQSEPHHDRLYRCLFCPDESTGRCFSMENHSFYTRRPRSVPAIPVGTIYPDPSAELGRRIHPYGRQDLCVMLGNGIAVAQQLVDIAYCVANNSPYASLQLWNITLNVPSLISLQSHPNLCLNAGQTTKNGTRLVTSRCDTLNSRQKWLWDGTTLYLDSPTPKEAWRLCLDVEYNSTRTPQRPYDRLERLQMWGCVEGSHQQIFSVTGDHPTDDCD</sequence>
<keyword evidence="4" id="KW-1185">Reference proteome</keyword>
<gene>
    <name evidence="3" type="ORF">IL334_000015</name>
</gene>
<feature type="signal peptide" evidence="1">
    <location>
        <begin position="1"/>
        <end position="20"/>
    </location>
</feature>
<feature type="domain" description="Ricin B lectin" evidence="2">
    <location>
        <begin position="210"/>
        <end position="346"/>
    </location>
</feature>
<keyword evidence="1" id="KW-0732">Signal</keyword>
<dbReference type="InterPro" id="IPR035992">
    <property type="entry name" value="Ricin_B-like_lectins"/>
</dbReference>
<feature type="chain" id="PRO_5046999596" description="Ricin B lectin domain-containing protein" evidence="1">
    <location>
        <begin position="21"/>
        <end position="360"/>
    </location>
</feature>
<evidence type="ECO:0000259" key="2">
    <source>
        <dbReference type="Pfam" id="PF00652"/>
    </source>
</evidence>
<dbReference type="EMBL" id="CP141881">
    <property type="protein sequence ID" value="WRT63112.1"/>
    <property type="molecule type" value="Genomic_DNA"/>
</dbReference>
<dbReference type="PROSITE" id="PS50231">
    <property type="entry name" value="RICIN_B_LECTIN"/>
    <property type="match status" value="2"/>
</dbReference>